<reference evidence="1" key="1">
    <citation type="submission" date="2022-09" db="EMBL/GenBank/DDBJ databases">
        <title>Australian commercial rhizobial inoculants.</title>
        <authorList>
            <person name="Kohlmeier M.G."/>
            <person name="O'Hara G.W."/>
            <person name="Colombi E."/>
            <person name="Ramsay J.P."/>
            <person name="Terpolilli J."/>
        </authorList>
    </citation>
    <scope>NUCLEOTIDE SEQUENCE</scope>
    <source>
        <strain evidence="1">WSM1592</strain>
        <plasmid evidence="1">pWSM1592_2</plasmid>
    </source>
</reference>
<gene>
    <name evidence="1" type="ORF">N2599_34225</name>
</gene>
<keyword evidence="1" id="KW-0614">Plasmid</keyword>
<proteinExistence type="predicted"/>
<keyword evidence="2" id="KW-1185">Reference proteome</keyword>
<keyword evidence="1" id="KW-0808">Transferase</keyword>
<sequence length="55" mass="6462">MTQFEEFALHEFQSIEDAPFRPEQYSRLKFGCDEAAREMGHQIAARSSKNTHPQY</sequence>
<protein>
    <submittedName>
        <fullName evidence="1">Phosphoribosyltransferase family protein</fullName>
    </submittedName>
</protein>
<organism evidence="1 2">
    <name type="scientific">Rhizobium sullae</name>
    <name type="common">Rhizobium hedysari</name>
    <dbReference type="NCBI Taxonomy" id="50338"/>
    <lineage>
        <taxon>Bacteria</taxon>
        <taxon>Pseudomonadati</taxon>
        <taxon>Pseudomonadota</taxon>
        <taxon>Alphaproteobacteria</taxon>
        <taxon>Hyphomicrobiales</taxon>
        <taxon>Rhizobiaceae</taxon>
        <taxon>Rhizobium/Agrobacterium group</taxon>
        <taxon>Rhizobium</taxon>
    </lineage>
</organism>
<dbReference type="RefSeq" id="WP_165928349.1">
    <property type="nucleotide sequence ID" value="NZ_CP104145.1"/>
</dbReference>
<geneLocation type="plasmid" evidence="1 2">
    <name>pWSM1592_2</name>
</geneLocation>
<dbReference type="GO" id="GO:0016757">
    <property type="term" value="F:glycosyltransferase activity"/>
    <property type="evidence" value="ECO:0007669"/>
    <property type="project" value="UniProtKB-KW"/>
</dbReference>
<name>A0ABY5XYX2_RHISU</name>
<keyword evidence="1" id="KW-0328">Glycosyltransferase</keyword>
<dbReference type="Proteomes" id="UP001060123">
    <property type="component" value="Plasmid pWSM1592_2"/>
</dbReference>
<accession>A0ABY5XYX2</accession>
<evidence type="ECO:0000313" key="1">
    <source>
        <dbReference type="EMBL" id="UWU19447.1"/>
    </source>
</evidence>
<dbReference type="EMBL" id="CP104145">
    <property type="protein sequence ID" value="UWU19447.1"/>
    <property type="molecule type" value="Genomic_DNA"/>
</dbReference>
<evidence type="ECO:0000313" key="2">
    <source>
        <dbReference type="Proteomes" id="UP001060123"/>
    </source>
</evidence>